<dbReference type="Pfam" id="PF01397">
    <property type="entry name" value="Terpene_synth"/>
    <property type="match status" value="1"/>
</dbReference>
<dbReference type="InterPro" id="IPR050148">
    <property type="entry name" value="Terpene_synthase-like"/>
</dbReference>
<evidence type="ECO:0000313" key="8">
    <source>
        <dbReference type="Proteomes" id="UP001367508"/>
    </source>
</evidence>
<evidence type="ECO:0000256" key="4">
    <source>
        <dbReference type="ARBA" id="ARBA00023239"/>
    </source>
</evidence>
<evidence type="ECO:0000256" key="2">
    <source>
        <dbReference type="ARBA" id="ARBA00022723"/>
    </source>
</evidence>
<dbReference type="FunFam" id="1.50.10.130:FF:000001">
    <property type="entry name" value="Isoprene synthase, chloroplastic"/>
    <property type="match status" value="1"/>
</dbReference>
<dbReference type="GO" id="GO:0016102">
    <property type="term" value="P:diterpenoid biosynthetic process"/>
    <property type="evidence" value="ECO:0007669"/>
    <property type="project" value="InterPro"/>
</dbReference>
<dbReference type="Proteomes" id="UP001367508">
    <property type="component" value="Unassembled WGS sequence"/>
</dbReference>
<dbReference type="GO" id="GO:0000287">
    <property type="term" value="F:magnesium ion binding"/>
    <property type="evidence" value="ECO:0007669"/>
    <property type="project" value="InterPro"/>
</dbReference>
<dbReference type="Gene3D" id="1.50.10.130">
    <property type="entry name" value="Terpene synthase, N-terminal domain"/>
    <property type="match status" value="1"/>
</dbReference>
<dbReference type="GO" id="GO:0010333">
    <property type="term" value="F:terpene synthase activity"/>
    <property type="evidence" value="ECO:0007669"/>
    <property type="project" value="InterPro"/>
</dbReference>
<dbReference type="Pfam" id="PF03936">
    <property type="entry name" value="Terpene_synth_C"/>
    <property type="match status" value="1"/>
</dbReference>
<dbReference type="PANTHER" id="PTHR31225:SF241">
    <property type="entry name" value="TERPENE SYNTHASE FAMILY, METAL-BINDING DOMAIN PROTEIN"/>
    <property type="match status" value="1"/>
</dbReference>
<dbReference type="InterPro" id="IPR034741">
    <property type="entry name" value="Terpene_cyclase-like_1_C"/>
</dbReference>
<reference evidence="7 8" key="1">
    <citation type="submission" date="2024-01" db="EMBL/GenBank/DDBJ databases">
        <title>The genomes of 5 underutilized Papilionoideae crops provide insights into root nodulation and disease resistanc.</title>
        <authorList>
            <person name="Jiang F."/>
        </authorList>
    </citation>
    <scope>NUCLEOTIDE SEQUENCE [LARGE SCALE GENOMIC DNA]</scope>
    <source>
        <strain evidence="7">LVBAO_FW01</strain>
        <tissue evidence="7">Leaves</tissue>
    </source>
</reference>
<keyword evidence="3" id="KW-0460">Magnesium</keyword>
<keyword evidence="2" id="KW-0479">Metal-binding</keyword>
<dbReference type="InterPro" id="IPR005630">
    <property type="entry name" value="Terpene_synthase_metal-bd"/>
</dbReference>
<dbReference type="InterPro" id="IPR001906">
    <property type="entry name" value="Terpene_synth_N"/>
</dbReference>
<dbReference type="AlphaFoldDB" id="A0AAN9Q4R8"/>
<evidence type="ECO:0000256" key="3">
    <source>
        <dbReference type="ARBA" id="ARBA00022842"/>
    </source>
</evidence>
<dbReference type="Gene3D" id="1.10.600.10">
    <property type="entry name" value="Farnesyl Diphosphate Synthase"/>
    <property type="match status" value="1"/>
</dbReference>
<dbReference type="SUPFAM" id="SSF48576">
    <property type="entry name" value="Terpenoid synthases"/>
    <property type="match status" value="1"/>
</dbReference>
<evidence type="ECO:0000313" key="7">
    <source>
        <dbReference type="EMBL" id="KAK7324635.1"/>
    </source>
</evidence>
<dbReference type="SFLD" id="SFLDG01019">
    <property type="entry name" value="Terpene_Cyclase_Like_1_C_Termi"/>
    <property type="match status" value="1"/>
</dbReference>
<keyword evidence="4" id="KW-0456">Lyase</keyword>
<dbReference type="SFLD" id="SFLDS00005">
    <property type="entry name" value="Isoprenoid_Synthase_Type_I"/>
    <property type="match status" value="1"/>
</dbReference>
<feature type="domain" description="Terpene synthase metal-binding" evidence="6">
    <location>
        <begin position="217"/>
        <end position="421"/>
    </location>
</feature>
<evidence type="ECO:0000256" key="1">
    <source>
        <dbReference type="ARBA" id="ARBA00001946"/>
    </source>
</evidence>
<feature type="domain" description="Terpene synthase N-terminal" evidence="5">
    <location>
        <begin position="1"/>
        <end position="160"/>
    </location>
</feature>
<dbReference type="InterPro" id="IPR008930">
    <property type="entry name" value="Terpenoid_cyclase/PrenylTrfase"/>
</dbReference>
<protein>
    <submittedName>
        <fullName evidence="7">Uncharacterized protein</fullName>
    </submittedName>
</protein>
<dbReference type="InterPro" id="IPR008949">
    <property type="entry name" value="Isoprenoid_synthase_dom_sf"/>
</dbReference>
<dbReference type="InterPro" id="IPR036965">
    <property type="entry name" value="Terpene_synth_N_sf"/>
</dbReference>
<dbReference type="SUPFAM" id="SSF48239">
    <property type="entry name" value="Terpenoid cyclases/Protein prenyltransferases"/>
    <property type="match status" value="1"/>
</dbReference>
<dbReference type="PANTHER" id="PTHR31225">
    <property type="entry name" value="OS04G0344100 PROTEIN-RELATED"/>
    <property type="match status" value="1"/>
</dbReference>
<evidence type="ECO:0000259" key="5">
    <source>
        <dbReference type="Pfam" id="PF01397"/>
    </source>
</evidence>
<gene>
    <name evidence="7" type="ORF">VNO77_28358</name>
</gene>
<name>A0AAN9Q4R8_CANGL</name>
<proteinExistence type="predicted"/>
<comment type="cofactor">
    <cofactor evidence="1">
        <name>Mg(2+)</name>
        <dbReference type="ChEBI" id="CHEBI:18420"/>
    </cofactor>
</comment>
<evidence type="ECO:0000259" key="6">
    <source>
        <dbReference type="Pfam" id="PF03936"/>
    </source>
</evidence>
<organism evidence="7 8">
    <name type="scientific">Canavalia gladiata</name>
    <name type="common">Sword bean</name>
    <name type="synonym">Dolichos gladiatus</name>
    <dbReference type="NCBI Taxonomy" id="3824"/>
    <lineage>
        <taxon>Eukaryota</taxon>
        <taxon>Viridiplantae</taxon>
        <taxon>Streptophyta</taxon>
        <taxon>Embryophyta</taxon>
        <taxon>Tracheophyta</taxon>
        <taxon>Spermatophyta</taxon>
        <taxon>Magnoliopsida</taxon>
        <taxon>eudicotyledons</taxon>
        <taxon>Gunneridae</taxon>
        <taxon>Pentapetalae</taxon>
        <taxon>rosids</taxon>
        <taxon>fabids</taxon>
        <taxon>Fabales</taxon>
        <taxon>Fabaceae</taxon>
        <taxon>Papilionoideae</taxon>
        <taxon>50 kb inversion clade</taxon>
        <taxon>NPAAA clade</taxon>
        <taxon>indigoferoid/millettioid clade</taxon>
        <taxon>Phaseoleae</taxon>
        <taxon>Canavalia</taxon>
    </lineage>
</organism>
<dbReference type="EMBL" id="JAYMYQ010000006">
    <property type="protein sequence ID" value="KAK7324635.1"/>
    <property type="molecule type" value="Genomic_DNA"/>
</dbReference>
<accession>A0AAN9Q4R8</accession>
<dbReference type="CDD" id="cd00684">
    <property type="entry name" value="Terpene_cyclase_plant_C1"/>
    <property type="match status" value="1"/>
</dbReference>
<sequence length="480" mass="55238">MKSQVQNLKEEVKKMCQSSTNQNITQKLNFIDTVQRLGVSYHFEQEINEALKQIHNKFSKNNAISEDFDNHSLALLFCLLRHQGYQISSDIFNKFKNDRENFNEILDNDVEGLCSLYEAAHLRTHGDDILDEALKFTYTHLKSLANQLTPSIAAQINHCLSKPLNKSLLRFETRYHMDLYQQNSSHNKILLTFAKVDFNILQQMHQKEMGDITKWWKKSNFMRKVPYARDRLVESYLWPLALSSEAEYSNGRMFVGKLICVICLIDDTYDAYGTIQELELLTKAFQRWDISSIGSLPPCMKVIFDAIVELCEELDSMTAESGRSKFVVPHFKKAICNLVKSYMVEAKWYHEGYIPTYDEYKVNGVLTSTVPFILTSFISLQAFAEEHVLDWIFSNPNIIEAVSIIGRVWNDMASHKSMKKKLLGSLLERILGEGLEIFSRGCSDLQKSVLDSGERLEDLLRYLQAAILNKEGGFLSLIQA</sequence>
<comment type="caution">
    <text evidence="7">The sequence shown here is derived from an EMBL/GenBank/DDBJ whole genome shotgun (WGS) entry which is preliminary data.</text>
</comment>
<dbReference type="GO" id="GO:0051707">
    <property type="term" value="P:response to other organism"/>
    <property type="evidence" value="ECO:0007669"/>
    <property type="project" value="UniProtKB-ARBA"/>
</dbReference>
<dbReference type="InterPro" id="IPR044814">
    <property type="entry name" value="Terpene_cyclase_plant_C1"/>
</dbReference>
<keyword evidence="8" id="KW-1185">Reference proteome</keyword>